<evidence type="ECO:0000256" key="3">
    <source>
        <dbReference type="ARBA" id="ARBA00023157"/>
    </source>
</evidence>
<dbReference type="Pfam" id="PF00008">
    <property type="entry name" value="EGF"/>
    <property type="match status" value="3"/>
</dbReference>
<name>A0ABY7GEF2_MYAAR</name>
<feature type="disulfide bond" evidence="4">
    <location>
        <begin position="1300"/>
        <end position="1309"/>
    </location>
</feature>
<feature type="disulfide bond" evidence="4">
    <location>
        <begin position="1042"/>
        <end position="1051"/>
    </location>
</feature>
<dbReference type="PRINTS" id="PR01983">
    <property type="entry name" value="NOTCH"/>
</dbReference>
<evidence type="ECO:0000313" key="9">
    <source>
        <dbReference type="Proteomes" id="UP001164746"/>
    </source>
</evidence>
<feature type="disulfide bond" evidence="4">
    <location>
        <begin position="1435"/>
        <end position="1444"/>
    </location>
</feature>
<feature type="domain" description="EGF-like" evidence="6">
    <location>
        <begin position="900"/>
        <end position="934"/>
    </location>
</feature>
<protein>
    <submittedName>
        <fullName evidence="8">FBP1-like protein</fullName>
    </submittedName>
</protein>
<evidence type="ECO:0000256" key="4">
    <source>
        <dbReference type="PROSITE-ProRule" id="PRU00076"/>
    </source>
</evidence>
<dbReference type="EMBL" id="CP111028">
    <property type="protein sequence ID" value="WAR31506.1"/>
    <property type="molecule type" value="Genomic_DNA"/>
</dbReference>
<feature type="signal peptide" evidence="5">
    <location>
        <begin position="1"/>
        <end position="20"/>
    </location>
</feature>
<dbReference type="Gene3D" id="2.10.25.10">
    <property type="entry name" value="Laminin"/>
    <property type="match status" value="13"/>
</dbReference>
<gene>
    <name evidence="8" type="ORF">MAR_034048</name>
</gene>
<feature type="disulfide bond" evidence="4">
    <location>
        <begin position="924"/>
        <end position="933"/>
    </location>
</feature>
<keyword evidence="3 4" id="KW-1015">Disulfide bond</keyword>
<feature type="domain" description="VWFD" evidence="7">
    <location>
        <begin position="409"/>
        <end position="584"/>
    </location>
</feature>
<evidence type="ECO:0000256" key="5">
    <source>
        <dbReference type="SAM" id="SignalP"/>
    </source>
</evidence>
<dbReference type="PANTHER" id="PTHR12916:SF9">
    <property type="entry name" value="NEUROGENIC LOCUS NOTCH HOMOLOG PROTEIN 1-RELATED"/>
    <property type="match status" value="1"/>
</dbReference>
<dbReference type="InterPro" id="IPR000152">
    <property type="entry name" value="EGF-type_Asp/Asn_hydroxyl_site"/>
</dbReference>
<sequence length="1447" mass="158701">MNHAALFAFSVCYLYGYVQTNGEPCDEANQLGFLEKRVSGYTLAEDEDPICDFYLSSGWYSMGTYVISSQSITCGAIFSWYRTGELPADTAQGIVDLELCLTDGRDVCHDKITIKAKLCEDDRYVFKLVEVWGCPEAYCIELLDDSEVNGEPPNMTSINPIITPAVHNEAKTNTLRFYCTFDPHVEKAVLYKVTWAISLRNTLIDELTQKGPEQFSDTFNTSTMLTEHDMTAKSYGFGDTIVCIVRAMFKLNGNVSEPKTSPELFCGIEVDSDSSLTLVDTPLNQRKTAKLNLRLNIPFGCSPTRKRGCSLDVLLVQLDENKNCRFSSISAGDGRNYDMKCGGRILQNDIGKNVSVHIDLVTGDWKGSYKQEFHVSLHTGSHYHSFFQTKFLKILTIKALLETRQLRSAHCWSNNDPRMRTFDGTQFQHHDVGVWYLYINTEESLQVLIKTKQCRPGWGVTCNCGVVVNAGRDVFSISACETGHYFERKYTSCEDEKVLKITTSSSGLIDIILPTKTRVQVNPYRAPFLNVDIWASNADSNKPTGLCGYQDGNMFNDYTYLDGSRTSNVAAWRQSWRVPDDKNLFERVKNLTPWPGQKRFCSCTNTNGDISKNIICSAVGPTFCYVHGNEDQFDRCFTTRLTRRKRSVNSGESDTHESAAIDDTVFTPSYVDLQKKKCYSMMNASIPPPAEDFNNITLVVDGKEIENVTDVIIQDSLEPEYTMEVLNEIVINDCPQECYGRGDCNNGTCECYKGFTSIDCSVDLSKPVTMYGIPDRGYCDLKYRPCERTSVFGTNIANTVKCFLKHFWVTNTSFTYTEFTFETEGYMLAPDEIKCLLPPAGPTIPDGFLALGYNISLSNDGDLYSVDDIIVVHDSDCVQCTRIGTEVICERIDGSCMRDALAGCNPCLNNATCINGYEGYSCMCADGWNGTHCEQNIDECESNPCVNDGTCIDGVNDIDDCLSNPCQNNGSCEDGLNTYTCKCAGGFDGTHCENEIPSCDGEPCQNGATCHDMADDRDECANNSCKNGATCIDGINSYKCQCNEGWEGIHCQLSTGVFVLLCSKFLKGFQRKSKHILGIQLSFSGLIVYIVRLRGNNCNTDDCASGPCVNGATCDDDINNFKCTCVDGWEGKTCENNRDECDSEPCKNGATCTDGINSFTCVCVDYWEGTTYTDECASNPCENGASCIDGINNFICAHTDDCSGDPCKNGASCTDAINSFTCACVDGWEGATCERNTDECVGNTCENGATCIDGINSFICECGSGWEGPTCEINKDECVGDPCENGAPCIDGINSFICECGSGWEGATCEINSDDCASDPCKNGSTCTDGINSYSCSCIDGWEGPTCNMNTDDCTGDPCKNGATCTDGINSYYCSCVDGWEGATCEINGINSFMCVCDIGWEGLTCAINTDDCTGDPCENGATCTDGINSFTCACADGWEGPSCGRS</sequence>
<keyword evidence="5" id="KW-0732">Signal</keyword>
<dbReference type="InterPro" id="IPR013032">
    <property type="entry name" value="EGF-like_CS"/>
</dbReference>
<evidence type="ECO:0000256" key="2">
    <source>
        <dbReference type="ARBA" id="ARBA00022737"/>
    </source>
</evidence>
<comment type="caution">
    <text evidence="4">Lacks conserved residue(s) required for the propagation of feature annotation.</text>
</comment>
<accession>A0ABY7GEF2</accession>
<feature type="domain" description="EGF-like" evidence="6">
    <location>
        <begin position="1274"/>
        <end position="1310"/>
    </location>
</feature>
<feature type="disulfide bond" evidence="4">
    <location>
        <begin position="1262"/>
        <end position="1271"/>
    </location>
</feature>
<keyword evidence="2" id="KW-0677">Repeat</keyword>
<dbReference type="PANTHER" id="PTHR12916">
    <property type="entry name" value="CYTOCHROME C OXIDASE POLYPEPTIDE VIC-2"/>
    <property type="match status" value="1"/>
</dbReference>
<feature type="domain" description="EGF-like" evidence="6">
    <location>
        <begin position="1016"/>
        <end position="1052"/>
    </location>
</feature>
<dbReference type="PROSITE" id="PS00010">
    <property type="entry name" value="ASX_HYDROXYL"/>
    <property type="match status" value="11"/>
</dbReference>
<keyword evidence="1 4" id="KW-0245">EGF-like domain</keyword>
<dbReference type="InterPro" id="IPR018097">
    <property type="entry name" value="EGF_Ca-bd_CS"/>
</dbReference>
<feature type="disulfide bond" evidence="4">
    <location>
        <begin position="1376"/>
        <end position="1385"/>
    </location>
</feature>
<dbReference type="PROSITE" id="PS01186">
    <property type="entry name" value="EGF_2"/>
    <property type="match status" value="10"/>
</dbReference>
<dbReference type="PROSITE" id="PS50026">
    <property type="entry name" value="EGF_3"/>
    <property type="match status" value="11"/>
</dbReference>
<feature type="domain" description="EGF-like" evidence="6">
    <location>
        <begin position="1099"/>
        <end position="1135"/>
    </location>
</feature>
<evidence type="ECO:0000256" key="1">
    <source>
        <dbReference type="ARBA" id="ARBA00022536"/>
    </source>
</evidence>
<evidence type="ECO:0000259" key="6">
    <source>
        <dbReference type="PROSITE" id="PS50026"/>
    </source>
</evidence>
<dbReference type="Pfam" id="PF12661">
    <property type="entry name" value="hEGF"/>
    <property type="match status" value="9"/>
</dbReference>
<dbReference type="SMART" id="SM00179">
    <property type="entry name" value="EGF_CA"/>
    <property type="match status" value="11"/>
</dbReference>
<feature type="domain" description="EGF-like" evidence="6">
    <location>
        <begin position="1409"/>
        <end position="1445"/>
    </location>
</feature>
<feature type="domain" description="EGF-like" evidence="6">
    <location>
        <begin position="957"/>
        <end position="993"/>
    </location>
</feature>
<dbReference type="Proteomes" id="UP001164746">
    <property type="component" value="Chromosome 17"/>
</dbReference>
<dbReference type="PROSITE" id="PS51233">
    <property type="entry name" value="VWFD"/>
    <property type="match status" value="1"/>
</dbReference>
<keyword evidence="9" id="KW-1185">Reference proteome</keyword>
<organism evidence="8 9">
    <name type="scientific">Mya arenaria</name>
    <name type="common">Soft-shell clam</name>
    <dbReference type="NCBI Taxonomy" id="6604"/>
    <lineage>
        <taxon>Eukaryota</taxon>
        <taxon>Metazoa</taxon>
        <taxon>Spiralia</taxon>
        <taxon>Lophotrochozoa</taxon>
        <taxon>Mollusca</taxon>
        <taxon>Bivalvia</taxon>
        <taxon>Autobranchia</taxon>
        <taxon>Heteroconchia</taxon>
        <taxon>Euheterodonta</taxon>
        <taxon>Imparidentia</taxon>
        <taxon>Neoheterodontei</taxon>
        <taxon>Myida</taxon>
        <taxon>Myoidea</taxon>
        <taxon>Myidae</taxon>
        <taxon>Mya</taxon>
    </lineage>
</organism>
<dbReference type="PROSITE" id="PS01187">
    <property type="entry name" value="EGF_CA"/>
    <property type="match status" value="5"/>
</dbReference>
<dbReference type="SMART" id="SM00181">
    <property type="entry name" value="EGF"/>
    <property type="match status" value="12"/>
</dbReference>
<dbReference type="InterPro" id="IPR001881">
    <property type="entry name" value="EGF-like_Ca-bd_dom"/>
</dbReference>
<dbReference type="SUPFAM" id="SSF57196">
    <property type="entry name" value="EGF/Laminin"/>
    <property type="match status" value="12"/>
</dbReference>
<feature type="disulfide bond" evidence="4">
    <location>
        <begin position="983"/>
        <end position="992"/>
    </location>
</feature>
<dbReference type="InterPro" id="IPR001846">
    <property type="entry name" value="VWF_type-D"/>
</dbReference>
<feature type="domain" description="EGF-like" evidence="6">
    <location>
        <begin position="1312"/>
        <end position="1348"/>
    </location>
</feature>
<dbReference type="Gene3D" id="2.60.120.260">
    <property type="entry name" value="Galactose-binding domain-like"/>
    <property type="match status" value="1"/>
</dbReference>
<feature type="domain" description="EGF-like" evidence="6">
    <location>
        <begin position="1137"/>
        <end position="1177"/>
    </location>
</feature>
<evidence type="ECO:0000259" key="7">
    <source>
        <dbReference type="PROSITE" id="PS51233"/>
    </source>
</evidence>
<dbReference type="CDD" id="cd00054">
    <property type="entry name" value="EGF_CA"/>
    <property type="match status" value="11"/>
</dbReference>
<feature type="disulfide bond" evidence="4">
    <location>
        <begin position="1338"/>
        <end position="1347"/>
    </location>
</feature>
<feature type="chain" id="PRO_5045307592" evidence="5">
    <location>
        <begin position="21"/>
        <end position="1447"/>
    </location>
</feature>
<feature type="non-terminal residue" evidence="8">
    <location>
        <position position="1447"/>
    </location>
</feature>
<evidence type="ECO:0000313" key="8">
    <source>
        <dbReference type="EMBL" id="WAR31506.1"/>
    </source>
</evidence>
<reference evidence="8" key="1">
    <citation type="submission" date="2022-11" db="EMBL/GenBank/DDBJ databases">
        <title>Centuries of genome instability and evolution in soft-shell clam transmissible cancer (bioRxiv).</title>
        <authorList>
            <person name="Hart S.F.M."/>
            <person name="Yonemitsu M.A."/>
            <person name="Giersch R.M."/>
            <person name="Beal B.F."/>
            <person name="Arriagada G."/>
            <person name="Davis B.W."/>
            <person name="Ostrander E.A."/>
            <person name="Goff S.P."/>
            <person name="Metzger M.J."/>
        </authorList>
    </citation>
    <scope>NUCLEOTIDE SEQUENCE</scope>
    <source>
        <strain evidence="8">MELC-2E11</strain>
        <tissue evidence="8">Siphon/mantle</tissue>
    </source>
</reference>
<dbReference type="PROSITE" id="PS00022">
    <property type="entry name" value="EGF_1"/>
    <property type="match status" value="10"/>
</dbReference>
<feature type="domain" description="EGF-like" evidence="6">
    <location>
        <begin position="1350"/>
        <end position="1386"/>
    </location>
</feature>
<feature type="domain" description="EGF-like" evidence="6">
    <location>
        <begin position="1236"/>
        <end position="1272"/>
    </location>
</feature>
<feature type="disulfide bond" evidence="4">
    <location>
        <begin position="1125"/>
        <end position="1134"/>
    </location>
</feature>
<feature type="disulfide bond" evidence="4">
    <location>
        <begin position="1224"/>
        <end position="1233"/>
    </location>
</feature>
<feature type="domain" description="EGF-like" evidence="6">
    <location>
        <begin position="1198"/>
        <end position="1234"/>
    </location>
</feature>
<proteinExistence type="predicted"/>
<dbReference type="InterPro" id="IPR000742">
    <property type="entry name" value="EGF"/>
</dbReference>